<keyword evidence="10 12" id="KW-0472">Membrane</keyword>
<dbReference type="Pfam" id="PF02687">
    <property type="entry name" value="FtsX"/>
    <property type="match status" value="1"/>
</dbReference>
<keyword evidence="5 12" id="KW-1003">Cell membrane</keyword>
<evidence type="ECO:0000256" key="4">
    <source>
        <dbReference type="ARBA" id="ARBA00021907"/>
    </source>
</evidence>
<accession>A0A432ZKY3</accession>
<feature type="transmembrane region" description="Helical" evidence="13">
    <location>
        <begin position="251"/>
        <end position="272"/>
    </location>
</feature>
<dbReference type="GO" id="GO:0032153">
    <property type="term" value="C:cell division site"/>
    <property type="evidence" value="ECO:0007669"/>
    <property type="project" value="TreeGrafter"/>
</dbReference>
<dbReference type="GO" id="GO:0051301">
    <property type="term" value="P:cell division"/>
    <property type="evidence" value="ECO:0007669"/>
    <property type="project" value="UniProtKB-KW"/>
</dbReference>
<evidence type="ECO:0000313" key="17">
    <source>
        <dbReference type="Proteomes" id="UP000288279"/>
    </source>
</evidence>
<comment type="caution">
    <text evidence="16">The sequence shown here is derived from an EMBL/GenBank/DDBJ whole genome shotgun (WGS) entry which is preliminary data.</text>
</comment>
<keyword evidence="17" id="KW-1185">Reference proteome</keyword>
<comment type="function">
    <text evidence="12">Part of the ABC transporter FtsEX involved in cellular division.</text>
</comment>
<feature type="domain" description="ABC3 transporter permease C-terminal" evidence="14">
    <location>
        <begin position="202"/>
        <end position="318"/>
    </location>
</feature>
<comment type="subcellular location">
    <subcellularLocation>
        <location evidence="1">Cell inner membrane</location>
        <topology evidence="1">Multi-pass membrane protein</topology>
    </subcellularLocation>
</comment>
<dbReference type="NCBIfam" id="TIGR00439">
    <property type="entry name" value="FtsX_Gneg"/>
    <property type="match status" value="1"/>
</dbReference>
<comment type="subunit">
    <text evidence="3">Forms a membrane-associated complex with FtsE.</text>
</comment>
<evidence type="ECO:0000256" key="6">
    <source>
        <dbReference type="ARBA" id="ARBA00022519"/>
    </source>
</evidence>
<dbReference type="InterPro" id="IPR004513">
    <property type="entry name" value="FtsX"/>
</dbReference>
<feature type="transmembrane region" description="Helical" evidence="13">
    <location>
        <begin position="292"/>
        <end position="316"/>
    </location>
</feature>
<name>A0A432ZKY3_9GAMM</name>
<evidence type="ECO:0000256" key="2">
    <source>
        <dbReference type="ARBA" id="ARBA00007379"/>
    </source>
</evidence>
<keyword evidence="7 12" id="KW-0132">Cell division</keyword>
<keyword evidence="9 13" id="KW-1133">Transmembrane helix</keyword>
<reference evidence="16 17" key="1">
    <citation type="journal article" date="2011" name="Front. Microbiol.">
        <title>Genomic signatures of strain selection and enhancement in Bacillus atrophaeus var. globigii, a historical biowarfare simulant.</title>
        <authorList>
            <person name="Gibbons H.S."/>
            <person name="Broomall S.M."/>
            <person name="McNew L.A."/>
            <person name="Daligault H."/>
            <person name="Chapman C."/>
            <person name="Bruce D."/>
            <person name="Karavis M."/>
            <person name="Krepps M."/>
            <person name="McGregor P.A."/>
            <person name="Hong C."/>
            <person name="Park K.H."/>
            <person name="Akmal A."/>
            <person name="Feldman A."/>
            <person name="Lin J.S."/>
            <person name="Chang W.E."/>
            <person name="Higgs B.W."/>
            <person name="Demirev P."/>
            <person name="Lindquist J."/>
            <person name="Liem A."/>
            <person name="Fochler E."/>
            <person name="Read T.D."/>
            <person name="Tapia R."/>
            <person name="Johnson S."/>
            <person name="Bishop-Lilly K.A."/>
            <person name="Detter C."/>
            <person name="Han C."/>
            <person name="Sozhamannan S."/>
            <person name="Rosenzweig C.N."/>
            <person name="Skowronski E.W."/>
        </authorList>
    </citation>
    <scope>NUCLEOTIDE SEQUENCE [LARGE SCALE GENOMIC DNA]</scope>
    <source>
        <strain evidence="16 17">PIT1</strain>
    </source>
</reference>
<dbReference type="InterPro" id="IPR003838">
    <property type="entry name" value="ABC3_permease_C"/>
</dbReference>
<evidence type="ECO:0000256" key="9">
    <source>
        <dbReference type="ARBA" id="ARBA00022989"/>
    </source>
</evidence>
<evidence type="ECO:0000256" key="11">
    <source>
        <dbReference type="ARBA" id="ARBA00023306"/>
    </source>
</evidence>
<protein>
    <recommendedName>
        <fullName evidence="4 12">Cell division protein FtsX</fullName>
    </recommendedName>
</protein>
<evidence type="ECO:0000259" key="15">
    <source>
        <dbReference type="Pfam" id="PF18075"/>
    </source>
</evidence>
<dbReference type="GO" id="GO:0005886">
    <property type="term" value="C:plasma membrane"/>
    <property type="evidence" value="ECO:0007669"/>
    <property type="project" value="UniProtKB-SubCell"/>
</dbReference>
<evidence type="ECO:0000256" key="1">
    <source>
        <dbReference type="ARBA" id="ARBA00004429"/>
    </source>
</evidence>
<dbReference type="PANTHER" id="PTHR47755:SF1">
    <property type="entry name" value="CELL DIVISION PROTEIN FTSX"/>
    <property type="match status" value="1"/>
</dbReference>
<dbReference type="PANTHER" id="PTHR47755">
    <property type="entry name" value="CELL DIVISION PROTEIN FTSX"/>
    <property type="match status" value="1"/>
</dbReference>
<evidence type="ECO:0000256" key="10">
    <source>
        <dbReference type="ARBA" id="ARBA00023136"/>
    </source>
</evidence>
<sequence length="326" mass="35825">MSLLFRSRQSGAQQVKISAVRRLLMFFVHHLQQAVASLGELVRYPLASLMTMAVLGLSLTLPATLYVVAKNTESVGAKWQSAAEITLFLRTDLSEQEVATFRKRIALSAEIEQVEWRDKAAGLAEFRESSGFGEALDALPDNPLPDVLIVTPVASKQNSASAQALLQRLLNEREVAEARLDLDWLERLQALLNLVRDGFLGLAVLLCTAVVLIVGNTIRLNINSKRDEIMVMKLVGATDAYIQRPFLYTGIWYGVVGGVIAWLATALLLWWIEGAVIEVTELYASQFYLAGLSFAEMLVVWGLAVGLGLVGSYLAVKKHVASIEPR</sequence>
<evidence type="ECO:0000256" key="12">
    <source>
        <dbReference type="PIRNR" id="PIRNR003097"/>
    </source>
</evidence>
<evidence type="ECO:0000256" key="5">
    <source>
        <dbReference type="ARBA" id="ARBA00022475"/>
    </source>
</evidence>
<gene>
    <name evidence="16" type="ORF">CWI83_06610</name>
</gene>
<evidence type="ECO:0000256" key="13">
    <source>
        <dbReference type="SAM" id="Phobius"/>
    </source>
</evidence>
<keyword evidence="11 12" id="KW-0131">Cell cycle</keyword>
<evidence type="ECO:0000259" key="14">
    <source>
        <dbReference type="Pfam" id="PF02687"/>
    </source>
</evidence>
<dbReference type="RefSeq" id="WP_126827340.1">
    <property type="nucleotide sequence ID" value="NZ_PIQG01000002.1"/>
</dbReference>
<evidence type="ECO:0000256" key="7">
    <source>
        <dbReference type="ARBA" id="ARBA00022618"/>
    </source>
</evidence>
<keyword evidence="6 12" id="KW-0997">Cell inner membrane</keyword>
<feature type="transmembrane region" description="Helical" evidence="13">
    <location>
        <begin position="199"/>
        <end position="222"/>
    </location>
</feature>
<feature type="domain" description="FtsX extracellular" evidence="15">
    <location>
        <begin position="84"/>
        <end position="165"/>
    </location>
</feature>
<dbReference type="EMBL" id="PIQG01000002">
    <property type="protein sequence ID" value="RUO78685.1"/>
    <property type="molecule type" value="Genomic_DNA"/>
</dbReference>
<dbReference type="InterPro" id="IPR040690">
    <property type="entry name" value="FtsX_ECD"/>
</dbReference>
<dbReference type="Pfam" id="PF18075">
    <property type="entry name" value="FtsX_ECD"/>
    <property type="match status" value="1"/>
</dbReference>
<dbReference type="Proteomes" id="UP000288279">
    <property type="component" value="Unassembled WGS sequence"/>
</dbReference>
<dbReference type="PIRSF" id="PIRSF003097">
    <property type="entry name" value="FtsX"/>
    <property type="match status" value="1"/>
</dbReference>
<dbReference type="AlphaFoldDB" id="A0A432ZKY3"/>
<proteinExistence type="inferred from homology"/>
<evidence type="ECO:0000313" key="16">
    <source>
        <dbReference type="EMBL" id="RUO78685.1"/>
    </source>
</evidence>
<dbReference type="OrthoDB" id="9813411at2"/>
<dbReference type="InterPro" id="IPR047590">
    <property type="entry name" value="FtsX_proteobact-type"/>
</dbReference>
<keyword evidence="8 13" id="KW-0812">Transmembrane</keyword>
<evidence type="ECO:0000256" key="8">
    <source>
        <dbReference type="ARBA" id="ARBA00022692"/>
    </source>
</evidence>
<organism evidence="16 17">
    <name type="scientific">Pseudidiomarina taiwanensis</name>
    <dbReference type="NCBI Taxonomy" id="337250"/>
    <lineage>
        <taxon>Bacteria</taxon>
        <taxon>Pseudomonadati</taxon>
        <taxon>Pseudomonadota</taxon>
        <taxon>Gammaproteobacteria</taxon>
        <taxon>Alteromonadales</taxon>
        <taxon>Idiomarinaceae</taxon>
        <taxon>Pseudidiomarina</taxon>
    </lineage>
</organism>
<comment type="similarity">
    <text evidence="2 12">Belongs to the ABC-4 integral membrane protein family. FtsX subfamily.</text>
</comment>
<dbReference type="Gene3D" id="3.30.70.3040">
    <property type="match status" value="1"/>
</dbReference>
<evidence type="ECO:0000256" key="3">
    <source>
        <dbReference type="ARBA" id="ARBA00011160"/>
    </source>
</evidence>